<organism evidence="3 4">
    <name type="scientific">Pelagicoccus albus</name>
    <dbReference type="NCBI Taxonomy" id="415222"/>
    <lineage>
        <taxon>Bacteria</taxon>
        <taxon>Pseudomonadati</taxon>
        <taxon>Verrucomicrobiota</taxon>
        <taxon>Opitutia</taxon>
        <taxon>Puniceicoccales</taxon>
        <taxon>Pelagicoccaceae</taxon>
        <taxon>Pelagicoccus</taxon>
    </lineage>
</organism>
<dbReference type="InterPro" id="IPR052893">
    <property type="entry name" value="TCS_response_regulator"/>
</dbReference>
<dbReference type="AlphaFoldDB" id="A0A7X1B6J8"/>
<name>A0A7X1B6J8_9BACT</name>
<sequence length="151" mass="17229">MDPLNVSNQSSTRSTTQPFSLFVVDDNDDDIILLEEAISSIDNAFIQGIARNGMEALEKLDVLKQTRMTPSLMLVDINMPIINGFELLQRVRTILTLEELPIIIFSSSSRLEDTELAYKYGANAFLQKPERFDELEKTITAAEKFWNRRAR</sequence>
<dbReference type="EMBL" id="JACHVC010000012">
    <property type="protein sequence ID" value="MBC2606623.1"/>
    <property type="molecule type" value="Genomic_DNA"/>
</dbReference>
<dbReference type="PROSITE" id="PS50110">
    <property type="entry name" value="RESPONSE_REGULATORY"/>
    <property type="match status" value="1"/>
</dbReference>
<evidence type="ECO:0000256" key="1">
    <source>
        <dbReference type="PROSITE-ProRule" id="PRU00169"/>
    </source>
</evidence>
<dbReference type="PANTHER" id="PTHR44520:SF2">
    <property type="entry name" value="RESPONSE REGULATOR RCP1"/>
    <property type="match status" value="1"/>
</dbReference>
<dbReference type="InterPro" id="IPR001789">
    <property type="entry name" value="Sig_transdc_resp-reg_receiver"/>
</dbReference>
<dbReference type="Proteomes" id="UP000526501">
    <property type="component" value="Unassembled WGS sequence"/>
</dbReference>
<dbReference type="GO" id="GO:0000160">
    <property type="term" value="P:phosphorelay signal transduction system"/>
    <property type="evidence" value="ECO:0007669"/>
    <property type="project" value="InterPro"/>
</dbReference>
<comment type="caution">
    <text evidence="3">The sequence shown here is derived from an EMBL/GenBank/DDBJ whole genome shotgun (WGS) entry which is preliminary data.</text>
</comment>
<dbReference type="SUPFAM" id="SSF52172">
    <property type="entry name" value="CheY-like"/>
    <property type="match status" value="1"/>
</dbReference>
<dbReference type="PANTHER" id="PTHR44520">
    <property type="entry name" value="RESPONSE REGULATOR RCP1-RELATED"/>
    <property type="match status" value="1"/>
</dbReference>
<gene>
    <name evidence="3" type="ORF">H5P27_11275</name>
</gene>
<feature type="modified residue" description="4-aspartylphosphate" evidence="1">
    <location>
        <position position="76"/>
    </location>
</feature>
<dbReference type="SMART" id="SM00448">
    <property type="entry name" value="REC"/>
    <property type="match status" value="1"/>
</dbReference>
<evidence type="ECO:0000313" key="4">
    <source>
        <dbReference type="Proteomes" id="UP000526501"/>
    </source>
</evidence>
<dbReference type="Pfam" id="PF00072">
    <property type="entry name" value="Response_reg"/>
    <property type="match status" value="1"/>
</dbReference>
<keyword evidence="1" id="KW-0597">Phosphoprotein</keyword>
<accession>A0A7X1B6J8</accession>
<dbReference type="InterPro" id="IPR011006">
    <property type="entry name" value="CheY-like_superfamily"/>
</dbReference>
<keyword evidence="4" id="KW-1185">Reference proteome</keyword>
<dbReference type="Gene3D" id="3.40.50.2300">
    <property type="match status" value="1"/>
</dbReference>
<evidence type="ECO:0000259" key="2">
    <source>
        <dbReference type="PROSITE" id="PS50110"/>
    </source>
</evidence>
<reference evidence="3 4" key="1">
    <citation type="submission" date="2020-07" db="EMBL/GenBank/DDBJ databases">
        <authorList>
            <person name="Feng X."/>
        </authorList>
    </citation>
    <scope>NUCLEOTIDE SEQUENCE [LARGE SCALE GENOMIC DNA]</scope>
    <source>
        <strain evidence="3 4">JCM23202</strain>
    </source>
</reference>
<proteinExistence type="predicted"/>
<evidence type="ECO:0000313" key="3">
    <source>
        <dbReference type="EMBL" id="MBC2606623.1"/>
    </source>
</evidence>
<feature type="domain" description="Response regulatory" evidence="2">
    <location>
        <begin position="20"/>
        <end position="143"/>
    </location>
</feature>
<dbReference type="RefSeq" id="WP_185660491.1">
    <property type="nucleotide sequence ID" value="NZ_CAWPOO010000012.1"/>
</dbReference>
<protein>
    <submittedName>
        <fullName evidence="3">Response regulator</fullName>
    </submittedName>
</protein>